<evidence type="ECO:0000256" key="1">
    <source>
        <dbReference type="SAM" id="Phobius"/>
    </source>
</evidence>
<dbReference type="EMBL" id="CP013747">
    <property type="protein sequence ID" value="ALV42973.1"/>
    <property type="molecule type" value="Genomic_DNA"/>
</dbReference>
<evidence type="ECO:0000313" key="2">
    <source>
        <dbReference type="EMBL" id="ALV42973.1"/>
    </source>
</evidence>
<feature type="transmembrane region" description="Helical" evidence="1">
    <location>
        <begin position="204"/>
        <end position="226"/>
    </location>
</feature>
<dbReference type="Pfam" id="PF14329">
    <property type="entry name" value="DUF4386"/>
    <property type="match status" value="1"/>
</dbReference>
<keyword evidence="1" id="KW-0472">Membrane</keyword>
<dbReference type="InterPro" id="IPR025495">
    <property type="entry name" value="DUF4386"/>
</dbReference>
<evidence type="ECO:0000313" key="3">
    <source>
        <dbReference type="Proteomes" id="UP000065151"/>
    </source>
</evidence>
<feature type="transmembrane region" description="Helical" evidence="1">
    <location>
        <begin position="24"/>
        <end position="43"/>
    </location>
</feature>
<sequence>MSTSTLGAGQAPALKSSRKATSRLIGGLFLSGFLVYGIGAALVASVVGAPDFLASVAAQQTTLVLGAFLMLLNVLVDVGKAVLFFPIIETHGRRTALIYLATMIFEVVLLTVGVLAVLMIVPIAQQSVVSGPAGAEWAQSLGALAVAGNTLAYQIAMMALGIGCIFLFALLFRSRLLPRFLSVWGMAGYAIFAAGAIAEIFGLHIGLILTIPGGLLEVALGFWLIIRGFEPKAYDQAP</sequence>
<gene>
    <name evidence="2" type="ORF">AU252_18905</name>
</gene>
<dbReference type="AlphaFoldDB" id="A0A0U3QET9"/>
<dbReference type="STRING" id="121292.AU252_18905"/>
<evidence type="ECO:0008006" key="4">
    <source>
        <dbReference type="Google" id="ProtNLM"/>
    </source>
</evidence>
<accession>A0A0U3QET9</accession>
<reference evidence="2 3" key="1">
    <citation type="submission" date="2015-12" db="EMBL/GenBank/DDBJ databases">
        <authorList>
            <person name="Shamseldin A."/>
            <person name="Moawad H."/>
            <person name="Abd El-Rahim W.M."/>
            <person name="Sadowsky M.J."/>
        </authorList>
    </citation>
    <scope>NUCLEOTIDE SEQUENCE [LARGE SCALE GENOMIC DNA]</scope>
    <source>
        <strain evidence="2 3">Ar51</strain>
    </source>
</reference>
<proteinExistence type="predicted"/>
<feature type="transmembrane region" description="Helical" evidence="1">
    <location>
        <begin position="63"/>
        <end position="85"/>
    </location>
</feature>
<feature type="transmembrane region" description="Helical" evidence="1">
    <location>
        <begin position="97"/>
        <end position="124"/>
    </location>
</feature>
<organism evidence="2">
    <name type="scientific">Pseudarthrobacter sulfonivorans</name>
    <dbReference type="NCBI Taxonomy" id="121292"/>
    <lineage>
        <taxon>Bacteria</taxon>
        <taxon>Bacillati</taxon>
        <taxon>Actinomycetota</taxon>
        <taxon>Actinomycetes</taxon>
        <taxon>Micrococcales</taxon>
        <taxon>Micrococcaceae</taxon>
        <taxon>Pseudarthrobacter</taxon>
    </lineage>
</organism>
<dbReference type="RefSeq" id="WP_058932043.1">
    <property type="nucleotide sequence ID" value="NZ_CP013747.1"/>
</dbReference>
<dbReference type="Proteomes" id="UP000065151">
    <property type="component" value="Chromosome"/>
</dbReference>
<name>A0A0U3QET9_9MICC</name>
<feature type="transmembrane region" description="Helical" evidence="1">
    <location>
        <begin position="151"/>
        <end position="172"/>
    </location>
</feature>
<feature type="transmembrane region" description="Helical" evidence="1">
    <location>
        <begin position="179"/>
        <end position="198"/>
    </location>
</feature>
<protein>
    <recommendedName>
        <fullName evidence="4">DUF4386 domain-containing protein</fullName>
    </recommendedName>
</protein>
<dbReference type="KEGG" id="psul:AU252_18905"/>
<keyword evidence="1" id="KW-0812">Transmembrane</keyword>
<keyword evidence="1" id="KW-1133">Transmembrane helix</keyword>